<keyword evidence="1" id="KW-0238">DNA-binding</keyword>
<dbReference type="Gene3D" id="1.10.150.130">
    <property type="match status" value="1"/>
</dbReference>
<evidence type="ECO:0000313" key="4">
    <source>
        <dbReference type="Proteomes" id="UP001597340"/>
    </source>
</evidence>
<accession>A0ABW4DH99</accession>
<comment type="caution">
    <text evidence="3">The sequence shown here is derived from an EMBL/GenBank/DDBJ whole genome shotgun (WGS) entry which is preliminary data.</text>
</comment>
<dbReference type="RefSeq" id="WP_229522624.1">
    <property type="nucleotide sequence ID" value="NZ_JAFFQR010000005.1"/>
</dbReference>
<name>A0ABW4DH99_9BACL</name>
<dbReference type="Proteomes" id="UP001597340">
    <property type="component" value="Unassembled WGS sequence"/>
</dbReference>
<evidence type="ECO:0000256" key="1">
    <source>
        <dbReference type="ARBA" id="ARBA00023125"/>
    </source>
</evidence>
<dbReference type="InterPro" id="IPR010998">
    <property type="entry name" value="Integrase_recombinase_N"/>
</dbReference>
<evidence type="ECO:0000256" key="2">
    <source>
        <dbReference type="SAM" id="MobiDB-lite"/>
    </source>
</evidence>
<protein>
    <submittedName>
        <fullName evidence="3">Uncharacterized protein</fullName>
    </submittedName>
</protein>
<evidence type="ECO:0000313" key="3">
    <source>
        <dbReference type="EMBL" id="MFD1463198.1"/>
    </source>
</evidence>
<dbReference type="EMBL" id="JBHTNZ010000028">
    <property type="protein sequence ID" value="MFD1463198.1"/>
    <property type="molecule type" value="Genomic_DNA"/>
</dbReference>
<keyword evidence="4" id="KW-1185">Reference proteome</keyword>
<proteinExistence type="predicted"/>
<feature type="region of interest" description="Disordered" evidence="2">
    <location>
        <begin position="24"/>
        <end position="45"/>
    </location>
</feature>
<organism evidence="3 4">
    <name type="scientific">Paenibacillus farraposensis</name>
    <dbReference type="NCBI Taxonomy" id="2807095"/>
    <lineage>
        <taxon>Bacteria</taxon>
        <taxon>Bacillati</taxon>
        <taxon>Bacillota</taxon>
        <taxon>Bacilli</taxon>
        <taxon>Bacillales</taxon>
        <taxon>Paenibacillaceae</taxon>
        <taxon>Paenibacillus</taxon>
    </lineage>
</organism>
<gene>
    <name evidence="3" type="ORF">ACFQ5D_17775</name>
</gene>
<reference evidence="4" key="1">
    <citation type="journal article" date="2019" name="Int. J. Syst. Evol. Microbiol.">
        <title>The Global Catalogue of Microorganisms (GCM) 10K type strain sequencing project: providing services to taxonomists for standard genome sequencing and annotation.</title>
        <authorList>
            <consortium name="The Broad Institute Genomics Platform"/>
            <consortium name="The Broad Institute Genome Sequencing Center for Infectious Disease"/>
            <person name="Wu L."/>
            <person name="Ma J."/>
        </authorList>
    </citation>
    <scope>NUCLEOTIDE SEQUENCE [LARGE SCALE GENOMIC DNA]</scope>
    <source>
        <strain evidence="4">CCM 9147</strain>
    </source>
</reference>
<sequence length="45" mass="5518">MRMYANQVVEYAVEMKLRKTNPMKDVTIPKREEEQLAEKQEERNY</sequence>
<feature type="compositionally biased region" description="Basic and acidic residues" evidence="2">
    <location>
        <begin position="27"/>
        <end position="45"/>
    </location>
</feature>